<evidence type="ECO:0000313" key="11">
    <source>
        <dbReference type="EMBL" id="RZO19650.1"/>
    </source>
</evidence>
<dbReference type="Proteomes" id="UP000315889">
    <property type="component" value="Unassembled WGS sequence"/>
</dbReference>
<feature type="binding site" evidence="9">
    <location>
        <position position="129"/>
    </location>
    <ligand>
        <name>orotate</name>
        <dbReference type="ChEBI" id="CHEBI:30839"/>
    </ligand>
</feature>
<comment type="pathway">
    <text evidence="2 9">Pyrimidine metabolism; UMP biosynthesis via de novo pathway; UMP from orotate: step 1/2.</text>
</comment>
<dbReference type="UniPathway" id="UPA00070">
    <property type="reaction ID" value="UER00119"/>
</dbReference>
<dbReference type="EC" id="2.4.2.10" evidence="5 9"/>
<keyword evidence="6 9" id="KW-0328">Glycosyltransferase</keyword>
<sequence>MKQNYKTQFIDNALDAGALKFGKFTLKSGRVSPHFFNAGEFYKGRALAELGRCYASAIVDSGIEFDVLFGPAYKGITLAASTAIALADNHNIDVPYCFNRKEAKGHGEGGTLVGAPLNGKVLIIDDVITAGTAIREVMTVVEQSGATATGVVIGLDRKERGNGSESAIQEVERDFSLPVVSIIDIDDILIYLEQQPDSNDLVNAIKEYRTAYGVS</sequence>
<dbReference type="NCBIfam" id="TIGR00336">
    <property type="entry name" value="pyrE"/>
    <property type="match status" value="1"/>
</dbReference>
<dbReference type="GO" id="GO:0005737">
    <property type="term" value="C:cytoplasm"/>
    <property type="evidence" value="ECO:0007669"/>
    <property type="project" value="TreeGrafter"/>
</dbReference>
<dbReference type="FunFam" id="3.40.50.2020:FF:000008">
    <property type="entry name" value="Orotate phosphoribosyltransferase"/>
    <property type="match status" value="1"/>
</dbReference>
<dbReference type="PANTHER" id="PTHR46683:SF1">
    <property type="entry name" value="OROTATE PHOSPHORIBOSYLTRANSFERASE 1-RELATED"/>
    <property type="match status" value="1"/>
</dbReference>
<gene>
    <name evidence="9" type="primary">pyrE</name>
    <name evidence="11" type="ORF">EVB03_07015</name>
</gene>
<comment type="function">
    <text evidence="1 9">Catalyzes the transfer of a ribosyl phosphate group from 5-phosphoribose 1-diphosphate to orotate, leading to the formation of orotidine monophosphate (OMP).</text>
</comment>
<comment type="cofactor">
    <cofactor evidence="9">
        <name>Mg(2+)</name>
        <dbReference type="ChEBI" id="CHEBI:18420"/>
    </cofactor>
</comment>
<name>A0A520MEM0_9GAMM</name>
<dbReference type="EMBL" id="SHBP01000009">
    <property type="protein sequence ID" value="RZO19650.1"/>
    <property type="molecule type" value="Genomic_DNA"/>
</dbReference>
<evidence type="ECO:0000313" key="12">
    <source>
        <dbReference type="Proteomes" id="UP000315889"/>
    </source>
</evidence>
<dbReference type="GO" id="GO:0000287">
    <property type="term" value="F:magnesium ion binding"/>
    <property type="evidence" value="ECO:0007669"/>
    <property type="project" value="UniProtKB-UniRule"/>
</dbReference>
<feature type="domain" description="Phosphoribosyltransferase" evidence="10">
    <location>
        <begin position="39"/>
        <end position="160"/>
    </location>
</feature>
<proteinExistence type="inferred from homology"/>
<organism evidence="11 12">
    <name type="scientific">SAR92 clade bacterium</name>
    <dbReference type="NCBI Taxonomy" id="2315479"/>
    <lineage>
        <taxon>Bacteria</taxon>
        <taxon>Pseudomonadati</taxon>
        <taxon>Pseudomonadota</taxon>
        <taxon>Gammaproteobacteria</taxon>
        <taxon>Cellvibrionales</taxon>
        <taxon>Porticoccaceae</taxon>
        <taxon>SAR92 clade</taxon>
    </lineage>
</organism>
<feature type="binding site" description="in other chain" evidence="9">
    <location>
        <position position="27"/>
    </location>
    <ligand>
        <name>5-phospho-alpha-D-ribose 1-diphosphate</name>
        <dbReference type="ChEBI" id="CHEBI:58017"/>
        <note>ligand shared between dimeric partners</note>
    </ligand>
</feature>
<dbReference type="InterPro" id="IPR029057">
    <property type="entry name" value="PRTase-like"/>
</dbReference>
<dbReference type="HAMAP" id="MF_01208">
    <property type="entry name" value="PyrE"/>
    <property type="match status" value="1"/>
</dbReference>
<dbReference type="Gene3D" id="3.40.50.2020">
    <property type="match status" value="1"/>
</dbReference>
<evidence type="ECO:0000256" key="2">
    <source>
        <dbReference type="ARBA" id="ARBA00004889"/>
    </source>
</evidence>
<evidence type="ECO:0000256" key="1">
    <source>
        <dbReference type="ARBA" id="ARBA00003769"/>
    </source>
</evidence>
<comment type="subunit">
    <text evidence="4 9">Homodimer.</text>
</comment>
<dbReference type="CDD" id="cd06223">
    <property type="entry name" value="PRTases_typeI"/>
    <property type="match status" value="1"/>
</dbReference>
<dbReference type="InterPro" id="IPR000836">
    <property type="entry name" value="PRTase_dom"/>
</dbReference>
<keyword evidence="9" id="KW-0460">Magnesium</keyword>
<feature type="binding site" evidence="9">
    <location>
        <position position="157"/>
    </location>
    <ligand>
        <name>orotate</name>
        <dbReference type="ChEBI" id="CHEBI:30839"/>
    </ligand>
</feature>
<feature type="binding site" description="in other chain" evidence="9">
    <location>
        <position position="101"/>
    </location>
    <ligand>
        <name>5-phospho-alpha-D-ribose 1-diphosphate</name>
        <dbReference type="ChEBI" id="CHEBI:58017"/>
        <note>ligand shared between dimeric partners</note>
    </ligand>
</feature>
<feature type="binding site" evidence="9">
    <location>
        <begin position="35"/>
        <end position="36"/>
    </location>
    <ligand>
        <name>orotate</name>
        <dbReference type="ChEBI" id="CHEBI:30839"/>
    </ligand>
</feature>
<evidence type="ECO:0000256" key="5">
    <source>
        <dbReference type="ARBA" id="ARBA00011971"/>
    </source>
</evidence>
<dbReference type="PANTHER" id="PTHR46683">
    <property type="entry name" value="OROTATE PHOSPHORIBOSYLTRANSFERASE 1-RELATED"/>
    <property type="match status" value="1"/>
</dbReference>
<feature type="binding site" evidence="9">
    <location>
        <position position="104"/>
    </location>
    <ligand>
        <name>5-phospho-alpha-D-ribose 1-diphosphate</name>
        <dbReference type="ChEBI" id="CHEBI:58017"/>
        <note>ligand shared between dimeric partners</note>
    </ligand>
</feature>
<evidence type="ECO:0000256" key="4">
    <source>
        <dbReference type="ARBA" id="ARBA00011738"/>
    </source>
</evidence>
<evidence type="ECO:0000256" key="6">
    <source>
        <dbReference type="ARBA" id="ARBA00022676"/>
    </source>
</evidence>
<feature type="binding site" description="in other chain" evidence="9">
    <location>
        <begin position="125"/>
        <end position="133"/>
    </location>
    <ligand>
        <name>5-phospho-alpha-D-ribose 1-diphosphate</name>
        <dbReference type="ChEBI" id="CHEBI:58017"/>
        <note>ligand shared between dimeric partners</note>
    </ligand>
</feature>
<keyword evidence="7 9" id="KW-0808">Transferase</keyword>
<evidence type="ECO:0000256" key="7">
    <source>
        <dbReference type="ARBA" id="ARBA00022679"/>
    </source>
</evidence>
<reference evidence="11 12" key="1">
    <citation type="submission" date="2019-02" db="EMBL/GenBank/DDBJ databases">
        <title>Prokaryotic population dynamics and viral predation in marine succession experiment using metagenomics: the confinement effect.</title>
        <authorList>
            <person name="Haro-Moreno J.M."/>
            <person name="Rodriguez-Valera F."/>
            <person name="Lopez-Perez M."/>
        </authorList>
    </citation>
    <scope>NUCLEOTIDE SEQUENCE [LARGE SCALE GENOMIC DNA]</scope>
    <source>
        <strain evidence="11">MED-G170</strain>
    </source>
</reference>
<dbReference type="GO" id="GO:0046132">
    <property type="term" value="P:pyrimidine ribonucleoside biosynthetic process"/>
    <property type="evidence" value="ECO:0007669"/>
    <property type="project" value="TreeGrafter"/>
</dbReference>
<dbReference type="AlphaFoldDB" id="A0A520MEM0"/>
<feature type="binding site" description="in other chain" evidence="9">
    <location>
        <begin position="73"/>
        <end position="74"/>
    </location>
    <ligand>
        <name>5-phospho-alpha-D-ribose 1-diphosphate</name>
        <dbReference type="ChEBI" id="CHEBI:58017"/>
        <note>ligand shared between dimeric partners</note>
    </ligand>
</feature>
<comment type="catalytic activity">
    <reaction evidence="9">
        <text>orotidine 5'-phosphate + diphosphate = orotate + 5-phospho-alpha-D-ribose 1-diphosphate</text>
        <dbReference type="Rhea" id="RHEA:10380"/>
        <dbReference type="ChEBI" id="CHEBI:30839"/>
        <dbReference type="ChEBI" id="CHEBI:33019"/>
        <dbReference type="ChEBI" id="CHEBI:57538"/>
        <dbReference type="ChEBI" id="CHEBI:58017"/>
        <dbReference type="EC" id="2.4.2.10"/>
    </reaction>
</comment>
<dbReference type="GO" id="GO:0004588">
    <property type="term" value="F:orotate phosphoribosyltransferase activity"/>
    <property type="evidence" value="ECO:0007669"/>
    <property type="project" value="UniProtKB-UniRule"/>
</dbReference>
<dbReference type="Pfam" id="PF00156">
    <property type="entry name" value="Pribosyltran"/>
    <property type="match status" value="1"/>
</dbReference>
<protein>
    <recommendedName>
        <fullName evidence="5 9">Orotate phosphoribosyltransferase</fullName>
        <shortName evidence="9">OPRT</shortName>
        <shortName evidence="9">OPRTase</shortName>
        <ecNumber evidence="5 9">2.4.2.10</ecNumber>
    </recommendedName>
</protein>
<evidence type="ECO:0000256" key="8">
    <source>
        <dbReference type="ARBA" id="ARBA00022975"/>
    </source>
</evidence>
<dbReference type="GO" id="GO:0006207">
    <property type="term" value="P:'de novo' pyrimidine nucleobase biosynthetic process"/>
    <property type="evidence" value="ECO:0007669"/>
    <property type="project" value="TreeGrafter"/>
</dbReference>
<comment type="caution">
    <text evidence="11">The sequence shown here is derived from an EMBL/GenBank/DDBJ whole genome shotgun (WGS) entry which is preliminary data.</text>
</comment>
<accession>A0A520MEM0</accession>
<evidence type="ECO:0000256" key="3">
    <source>
        <dbReference type="ARBA" id="ARBA00006340"/>
    </source>
</evidence>
<dbReference type="SUPFAM" id="SSF53271">
    <property type="entry name" value="PRTase-like"/>
    <property type="match status" value="1"/>
</dbReference>
<feature type="binding site" evidence="9">
    <location>
        <position position="100"/>
    </location>
    <ligand>
        <name>5-phospho-alpha-D-ribose 1-diphosphate</name>
        <dbReference type="ChEBI" id="CHEBI:58017"/>
        <note>ligand shared between dimeric partners</note>
    </ligand>
</feature>
<feature type="binding site" evidence="9">
    <location>
        <position position="106"/>
    </location>
    <ligand>
        <name>5-phospho-alpha-D-ribose 1-diphosphate</name>
        <dbReference type="ChEBI" id="CHEBI:58017"/>
        <note>ligand shared between dimeric partners</note>
    </ligand>
</feature>
<dbReference type="InterPro" id="IPR004467">
    <property type="entry name" value="Or_phspho_trans_dom"/>
</dbReference>
<comment type="similarity">
    <text evidence="3 9">Belongs to the purine/pyrimidine phosphoribosyltransferase family. PyrE subfamily.</text>
</comment>
<keyword evidence="8 9" id="KW-0665">Pyrimidine biosynthesis</keyword>
<dbReference type="InterPro" id="IPR023031">
    <property type="entry name" value="OPRT"/>
</dbReference>
<dbReference type="GO" id="GO:0044205">
    <property type="term" value="P:'de novo' UMP biosynthetic process"/>
    <property type="evidence" value="ECO:0007669"/>
    <property type="project" value="UniProtKB-UniRule"/>
</dbReference>
<evidence type="ECO:0000259" key="10">
    <source>
        <dbReference type="Pfam" id="PF00156"/>
    </source>
</evidence>
<evidence type="ECO:0000256" key="9">
    <source>
        <dbReference type="HAMAP-Rule" id="MF_01208"/>
    </source>
</evidence>